<keyword evidence="4" id="KW-1185">Reference proteome</keyword>
<protein>
    <recommendedName>
        <fullName evidence="2">FHA domain-containing protein</fullName>
    </recommendedName>
</protein>
<feature type="compositionally biased region" description="Polar residues" evidence="1">
    <location>
        <begin position="481"/>
        <end position="490"/>
    </location>
</feature>
<dbReference type="Proteomes" id="UP000187455">
    <property type="component" value="Unassembled WGS sequence"/>
</dbReference>
<evidence type="ECO:0000313" key="3">
    <source>
        <dbReference type="EMBL" id="OLY79741.1"/>
    </source>
</evidence>
<dbReference type="OrthoDB" id="5600584at2759"/>
<dbReference type="InterPro" id="IPR008984">
    <property type="entry name" value="SMAD_FHA_dom_sf"/>
</dbReference>
<dbReference type="SUPFAM" id="SSF49879">
    <property type="entry name" value="SMAD/FHA domain"/>
    <property type="match status" value="1"/>
</dbReference>
<feature type="region of interest" description="Disordered" evidence="1">
    <location>
        <begin position="135"/>
        <end position="183"/>
    </location>
</feature>
<proteinExistence type="predicted"/>
<feature type="region of interest" description="Disordered" evidence="1">
    <location>
        <begin position="1569"/>
        <end position="1590"/>
    </location>
</feature>
<dbReference type="PROSITE" id="PS50006">
    <property type="entry name" value="FHA_DOMAIN"/>
    <property type="match status" value="1"/>
</dbReference>
<accession>A0A1R0GS66</accession>
<feature type="region of interest" description="Disordered" evidence="1">
    <location>
        <begin position="822"/>
        <end position="878"/>
    </location>
</feature>
<name>A0A1R0GS66_9FUNG</name>
<feature type="compositionally biased region" description="Basic residues" evidence="1">
    <location>
        <begin position="1"/>
        <end position="11"/>
    </location>
</feature>
<reference evidence="3 4" key="1">
    <citation type="journal article" date="2016" name="Mol. Biol. Evol.">
        <title>Genome-Wide Survey of Gut Fungi (Harpellales) Reveals the First Horizontally Transferred Ubiquitin Gene from a Mosquito Host.</title>
        <authorList>
            <person name="Wang Y."/>
            <person name="White M.M."/>
            <person name="Kvist S."/>
            <person name="Moncalvo J.M."/>
        </authorList>
    </citation>
    <scope>NUCLEOTIDE SEQUENCE [LARGE SCALE GENOMIC DNA]</scope>
    <source>
        <strain evidence="3 4">ALG-7-W6</strain>
    </source>
</reference>
<feature type="compositionally biased region" description="Polar residues" evidence="1">
    <location>
        <begin position="441"/>
        <end position="470"/>
    </location>
</feature>
<evidence type="ECO:0000259" key="2">
    <source>
        <dbReference type="PROSITE" id="PS50006"/>
    </source>
</evidence>
<feature type="compositionally biased region" description="Polar residues" evidence="1">
    <location>
        <begin position="18"/>
        <end position="32"/>
    </location>
</feature>
<feature type="compositionally biased region" description="Polar residues" evidence="1">
    <location>
        <begin position="869"/>
        <end position="878"/>
    </location>
</feature>
<comment type="caution">
    <text evidence="3">The sequence shown here is derived from an EMBL/GenBank/DDBJ whole genome shotgun (WGS) entry which is preliminary data.</text>
</comment>
<organism evidence="3 4">
    <name type="scientific">Smittium mucronatum</name>
    <dbReference type="NCBI Taxonomy" id="133383"/>
    <lineage>
        <taxon>Eukaryota</taxon>
        <taxon>Fungi</taxon>
        <taxon>Fungi incertae sedis</taxon>
        <taxon>Zoopagomycota</taxon>
        <taxon>Kickxellomycotina</taxon>
        <taxon>Harpellomycetes</taxon>
        <taxon>Harpellales</taxon>
        <taxon>Legeriomycetaceae</taxon>
        <taxon>Smittium</taxon>
    </lineage>
</organism>
<feature type="compositionally biased region" description="Polar residues" evidence="1">
    <location>
        <begin position="51"/>
        <end position="75"/>
    </location>
</feature>
<dbReference type="Gene3D" id="2.60.200.20">
    <property type="match status" value="1"/>
</dbReference>
<feature type="domain" description="FHA" evidence="2">
    <location>
        <begin position="314"/>
        <end position="362"/>
    </location>
</feature>
<evidence type="ECO:0000256" key="1">
    <source>
        <dbReference type="SAM" id="MobiDB-lite"/>
    </source>
</evidence>
<feature type="compositionally biased region" description="Low complexity" evidence="1">
    <location>
        <begin position="147"/>
        <end position="157"/>
    </location>
</feature>
<feature type="region of interest" description="Disordered" evidence="1">
    <location>
        <begin position="1"/>
        <end position="91"/>
    </location>
</feature>
<dbReference type="InterPro" id="IPR000253">
    <property type="entry name" value="FHA_dom"/>
</dbReference>
<gene>
    <name evidence="3" type="ORF">AYI68_g6183</name>
</gene>
<feature type="compositionally biased region" description="Low complexity" evidence="1">
    <location>
        <begin position="829"/>
        <end position="864"/>
    </location>
</feature>
<evidence type="ECO:0000313" key="4">
    <source>
        <dbReference type="Proteomes" id="UP000187455"/>
    </source>
</evidence>
<sequence>MGGRKKLHLINRNRLNDKSPTNSTNTSLSHSRAITDLDSNEPSSSKRRDSNSLIPPNTSFPHSRFTSDLDSNEPSSSKRRDPSNFIPSNTSFPYSRFTADLDSNEISSSKRRDPNNFFPPNALFPYSGNTVGFDLNEPSSSKRRDPNNFIPPNTFFPYSRFAPNLDSNEPSSSKRRDPSNFNCTKKRTENLLKEEKILSSKSFTPDFQNYPQKPSLITISPPSKVDSYSHQYLTANSSKKKESLPSLAKSTRFFDLPTPFSLSQIKEKYSQTQDLFPPPHSKARARSNSKWDLYFRKYYSTNSITLLTLNPGIYCFGRSIEADVRLNSQRVSGKHAELEIGDVLRLHILKTKNGASIGSYDNKIMDATTISITNHSHFWLADIEIYLEIHGDPYNIQNQPYWVFNYNDFGNGTRESARAPINSASPYVAIENRKPRRCTTPHINSPMKSNPSQNYKSQISSQNKPSSFDSLNPHPFLPKNHSINSPEVSPLQPQASFELKNSMKNSSFHHTSNYIEKNFFDSSISDESSLHADLGDSFLLNNYIESIDLHNLDEKNFEKSQSLIMETPPGSPLLHPFNISSIISKSQNSDVMPSSSLIQNSNLNCPKTPDNKNPISPKQTLILTPQSVPKIKMDSNAFPQIDPIPIYDRQIVVFPEWFSESNFFSLATNTQSTVYSDYEFSQSQNEPFMLSKKDSNILNKDIKSELPDICAFLDNDPTSNHLCPHSSPISALEIDLPDEMPPSPPLSLVHENRIGLSQINSDIYLCHSQSNFSSLSDNDPFFNSNINLEIFNSPLFTPNCSQNNSPSVKEFNFSEPSEIPKSTSLDFFKPSTPSSQSPKTKSIDINSSNFFSHKNSSNKSLNPPLISPDSFSQTSLDEMKSPSQNSIFIKEQKVYDSFPQKSPFLSSHSYPSFMEKSLSNPQNNHIFGSKPHKMVYSKSLQHITICAFEKKGSLDINFGKNIKESEIFSTLSPEPEDTRQTSISGDSKNEIDHSFEKQVKNIPDELCVDSLILSLSQSSISQDSHKDDAAHIFSCTPKLTNESINSANILDKFDTQSSSIPKSNLLKFSDVIEPKLNMGNRSFQMTPGNLDTAILLKPISSVSQQFSPRLNNQNFTLLKHFESAPPLNSVLPKTSTEECNINQSEDSRPMTDIPSEDISFPQHFQKCKNKNFHFYSQSNIILPNSLSNSNIPLSSVSSKFSEPEFDEIPTQIETTQDDHRSDYFEHNFNKTKYPYIYIKIHKFNHLINVDFIDKSLPLTGSRYVKDPHSNKAEFIKPNSSHGLISKSSPSIEKISFSESSPSCEDGFVFTDNLVGKNKLYFGSSKVGQKFIEHENEPADISIDITKPPKKKITKTKRVISELESDEEFSCDNKNSNGIIPIRDSVVSLEIPHSQSEDSNLFDNVKTPERVSHNVNNSSHSAQLGSHFEEPSIILGSSATPKRPRNNKIKKNKVSKHLGIRKSSKRTIIGTISVNDSSDKNVQGKSNIPSIRTGHLDIASSLMRVPTMSNAISSSILRNSSNFASSSHQINHIYSSNRPSFQKPPTQNNVLNELSLGKSKKEIGDQVNEIGDRESSHSNQRNNRTNCDEQMGVRKKAYLGVTSRRRLNNVDNIVSKFLSK</sequence>
<dbReference type="EMBL" id="LSSL01004127">
    <property type="protein sequence ID" value="OLY79741.1"/>
    <property type="molecule type" value="Genomic_DNA"/>
</dbReference>
<dbReference type="CDD" id="cd00060">
    <property type="entry name" value="FHA"/>
    <property type="match status" value="1"/>
</dbReference>
<feature type="region of interest" description="Disordered" evidence="1">
    <location>
        <begin position="434"/>
        <end position="490"/>
    </location>
</feature>